<dbReference type="PANTHER" id="PTHR46169">
    <property type="entry name" value="DNA REPLICATION-RELATED ELEMENT FACTOR, ISOFORM A"/>
    <property type="match status" value="1"/>
</dbReference>
<dbReference type="InterPro" id="IPR052717">
    <property type="entry name" value="Vacuolar_transposase_reg"/>
</dbReference>
<protein>
    <submittedName>
        <fullName evidence="2">Zinc finger, BED-type containing 1</fullName>
    </submittedName>
</protein>
<name>A0A1A8DGX8_NOTKA</name>
<organism evidence="2">
    <name type="scientific">Nothobranchius kadleci</name>
    <name type="common">African annual killifish</name>
    <dbReference type="NCBI Taxonomy" id="1051664"/>
    <lineage>
        <taxon>Eukaryota</taxon>
        <taxon>Metazoa</taxon>
        <taxon>Chordata</taxon>
        <taxon>Craniata</taxon>
        <taxon>Vertebrata</taxon>
        <taxon>Euteleostomi</taxon>
        <taxon>Actinopterygii</taxon>
        <taxon>Neopterygii</taxon>
        <taxon>Teleostei</taxon>
        <taxon>Neoteleostei</taxon>
        <taxon>Acanthomorphata</taxon>
        <taxon>Ovalentaria</taxon>
        <taxon>Atherinomorphae</taxon>
        <taxon>Cyprinodontiformes</taxon>
        <taxon>Nothobranchiidae</taxon>
        <taxon>Nothobranchius</taxon>
    </lineage>
</organism>
<reference evidence="2" key="2">
    <citation type="submission" date="2016-06" db="EMBL/GenBank/DDBJ databases">
        <title>The genome of a short-lived fish provides insights into sex chromosome evolution and the genetic control of aging.</title>
        <authorList>
            <person name="Reichwald K."/>
            <person name="Felder M."/>
            <person name="Petzold A."/>
            <person name="Koch P."/>
            <person name="Groth M."/>
            <person name="Platzer M."/>
        </authorList>
    </citation>
    <scope>NUCLEOTIDE SEQUENCE</scope>
    <source>
        <tissue evidence="2">Brain</tissue>
    </source>
</reference>
<accession>A0A1A8DGX8</accession>
<gene>
    <name evidence="2" type="primary">ZBED1</name>
</gene>
<dbReference type="InterPro" id="IPR012337">
    <property type="entry name" value="RNaseH-like_sf"/>
</dbReference>
<dbReference type="SUPFAM" id="SSF53098">
    <property type="entry name" value="Ribonuclease H-like"/>
    <property type="match status" value="1"/>
</dbReference>
<sequence length="175" mass="19241">MVDRVLEQIPAIKRVLDDRRHQHLIPTWQDIAVLESVNAALKPAAEFTDLLSGESYVTVSSIKPVLKLLTEEILKPSDEDTTLTSDIKQKMCGVLEEKYRPAALQKTLARSCLLDPRYRGNNSDDDAEEKSALIEEILNMEDGGSGASASAAAQPETLEQAVLPPAAKKKRLETC</sequence>
<proteinExistence type="predicted"/>
<reference evidence="2" key="1">
    <citation type="submission" date="2016-05" db="EMBL/GenBank/DDBJ databases">
        <authorList>
            <person name="Lavstsen T."/>
            <person name="Jespersen J.S."/>
        </authorList>
    </citation>
    <scope>NUCLEOTIDE SEQUENCE</scope>
    <source>
        <tissue evidence="2">Brain</tissue>
    </source>
</reference>
<feature type="region of interest" description="Disordered" evidence="1">
    <location>
        <begin position="138"/>
        <end position="175"/>
    </location>
</feature>
<dbReference type="AlphaFoldDB" id="A0A1A8DGX8"/>
<evidence type="ECO:0000256" key="1">
    <source>
        <dbReference type="SAM" id="MobiDB-lite"/>
    </source>
</evidence>
<dbReference type="EMBL" id="HAEA01004228">
    <property type="protein sequence ID" value="SBQ32708.1"/>
    <property type="molecule type" value="Transcribed_RNA"/>
</dbReference>
<dbReference type="PANTHER" id="PTHR46169:SF25">
    <property type="entry name" value="ZINC FINGER BED DOMAIN-CONTAINING PROTEIN 1-LIKE-RELATED"/>
    <property type="match status" value="1"/>
</dbReference>
<evidence type="ECO:0000313" key="2">
    <source>
        <dbReference type="EMBL" id="SBQ32708.1"/>
    </source>
</evidence>
<dbReference type="GO" id="GO:0005634">
    <property type="term" value="C:nucleus"/>
    <property type="evidence" value="ECO:0007669"/>
    <property type="project" value="TreeGrafter"/>
</dbReference>
<dbReference type="GO" id="GO:0006357">
    <property type="term" value="P:regulation of transcription by RNA polymerase II"/>
    <property type="evidence" value="ECO:0007669"/>
    <property type="project" value="TreeGrafter"/>
</dbReference>